<evidence type="ECO:0000256" key="6">
    <source>
        <dbReference type="SAM" id="MobiDB-lite"/>
    </source>
</evidence>
<dbReference type="PANTHER" id="PTHR46577">
    <property type="entry name" value="HTH-TYPE TRANSCRIPTIONAL REGULATORY PROTEIN GABR"/>
    <property type="match status" value="1"/>
</dbReference>
<dbReference type="InterPro" id="IPR051446">
    <property type="entry name" value="HTH_trans_reg/aminotransferase"/>
</dbReference>
<dbReference type="Pfam" id="PF00392">
    <property type="entry name" value="GntR"/>
    <property type="match status" value="1"/>
</dbReference>
<keyword evidence="3" id="KW-0805">Transcription regulation</keyword>
<dbReference type="InterPro" id="IPR015421">
    <property type="entry name" value="PyrdxlP-dep_Trfase_major"/>
</dbReference>
<dbReference type="PANTHER" id="PTHR46577:SF1">
    <property type="entry name" value="HTH-TYPE TRANSCRIPTIONAL REGULATORY PROTEIN GABR"/>
    <property type="match status" value="1"/>
</dbReference>
<evidence type="ECO:0000256" key="1">
    <source>
        <dbReference type="ARBA" id="ARBA00005384"/>
    </source>
</evidence>
<evidence type="ECO:0000256" key="2">
    <source>
        <dbReference type="ARBA" id="ARBA00022898"/>
    </source>
</evidence>
<dbReference type="Gene3D" id="1.10.10.10">
    <property type="entry name" value="Winged helix-like DNA-binding domain superfamily/Winged helix DNA-binding domain"/>
    <property type="match status" value="1"/>
</dbReference>
<evidence type="ECO:0000313" key="9">
    <source>
        <dbReference type="Proteomes" id="UP001499942"/>
    </source>
</evidence>
<dbReference type="Pfam" id="PF00155">
    <property type="entry name" value="Aminotran_1_2"/>
    <property type="match status" value="1"/>
</dbReference>
<feature type="compositionally biased region" description="Low complexity" evidence="6">
    <location>
        <begin position="97"/>
        <end position="111"/>
    </location>
</feature>
<keyword evidence="8" id="KW-0032">Aminotransferase</keyword>
<feature type="region of interest" description="Disordered" evidence="6">
    <location>
        <begin position="79"/>
        <end position="137"/>
    </location>
</feature>
<evidence type="ECO:0000256" key="3">
    <source>
        <dbReference type="ARBA" id="ARBA00023015"/>
    </source>
</evidence>
<dbReference type="Gene3D" id="3.40.640.10">
    <property type="entry name" value="Type I PLP-dependent aspartate aminotransferase-like (Major domain)"/>
    <property type="match status" value="1"/>
</dbReference>
<dbReference type="PROSITE" id="PS50949">
    <property type="entry name" value="HTH_GNTR"/>
    <property type="match status" value="1"/>
</dbReference>
<evidence type="ECO:0000313" key="8">
    <source>
        <dbReference type="EMBL" id="GAA2514927.1"/>
    </source>
</evidence>
<dbReference type="EMBL" id="BAAASR010000040">
    <property type="protein sequence ID" value="GAA2514927.1"/>
    <property type="molecule type" value="Genomic_DNA"/>
</dbReference>
<evidence type="ECO:0000256" key="5">
    <source>
        <dbReference type="ARBA" id="ARBA00023163"/>
    </source>
</evidence>
<dbReference type="SMART" id="SM00345">
    <property type="entry name" value="HTH_GNTR"/>
    <property type="match status" value="1"/>
</dbReference>
<keyword evidence="9" id="KW-1185">Reference proteome</keyword>
<dbReference type="InterPro" id="IPR036390">
    <property type="entry name" value="WH_DNA-bd_sf"/>
</dbReference>
<dbReference type="PRINTS" id="PR00035">
    <property type="entry name" value="HTHGNTR"/>
</dbReference>
<sequence length="478" mass="51193">MTDSWATFGADLHLELRGPGVRSGLMEALREAVRTGRLAPGTRLPSSRSLAADLGVARNTVADAYAELVAEGWLTARQGSGTRVARRAAPRPGPGAGHRAPARDGAPARPVSPRRPPARRGATHTLHPGTPDLGSFPRGEWLKAARRALTSAPHEALGYGGPHGRVELRTALADYLARSRGVYADPDRIVICSGFVHGLRLMAQVLRDRKARDVAVESYGLDIHWELLTEAGLGTPPLPYDERGTRTGALDRQGALLITAAHQFPLGGALPPDRRAAAVDWARRTGGLILEDDYDGEFRYDRQPVGALQGLDPERVVYLGTASKSLTPGLRLAWMVLPEALVGGVLAAKGHTDWVSSALDQLTLAEFIRSGAYDRHVRGMRLRYRRRRDQLVAALAERAPDIRVSGIAAGLHAVLELPPGTERTVVQAASWQGLAVQGLDAFRHPAVPPGRDALVVGYATPTDSAWSGALDALCRALP</sequence>
<protein>
    <submittedName>
        <fullName evidence="8">PLP-dependent aminotransferase family protein</fullName>
    </submittedName>
</protein>
<dbReference type="CDD" id="cd07377">
    <property type="entry name" value="WHTH_GntR"/>
    <property type="match status" value="1"/>
</dbReference>
<accession>A0ABN3N5U0</accession>
<comment type="caution">
    <text evidence="8">The sequence shown here is derived from an EMBL/GenBank/DDBJ whole genome shotgun (WGS) entry which is preliminary data.</text>
</comment>
<keyword evidence="8" id="KW-0808">Transferase</keyword>
<keyword evidence="4" id="KW-0238">DNA-binding</keyword>
<dbReference type="GO" id="GO:0008483">
    <property type="term" value="F:transaminase activity"/>
    <property type="evidence" value="ECO:0007669"/>
    <property type="project" value="UniProtKB-KW"/>
</dbReference>
<organism evidence="8 9">
    <name type="scientific">Streptomyces gobitricini</name>
    <dbReference type="NCBI Taxonomy" id="68211"/>
    <lineage>
        <taxon>Bacteria</taxon>
        <taxon>Bacillati</taxon>
        <taxon>Actinomycetota</taxon>
        <taxon>Actinomycetes</taxon>
        <taxon>Kitasatosporales</taxon>
        <taxon>Streptomycetaceae</taxon>
        <taxon>Streptomyces</taxon>
    </lineage>
</organism>
<gene>
    <name evidence="8" type="ORF">GCM10010393_55090</name>
</gene>
<name>A0ABN3N5U0_9ACTN</name>
<dbReference type="InterPro" id="IPR000524">
    <property type="entry name" value="Tscrpt_reg_HTH_GntR"/>
</dbReference>
<dbReference type="SUPFAM" id="SSF53383">
    <property type="entry name" value="PLP-dependent transferases"/>
    <property type="match status" value="1"/>
</dbReference>
<dbReference type="RefSeq" id="WP_344366193.1">
    <property type="nucleotide sequence ID" value="NZ_BAAASR010000040.1"/>
</dbReference>
<dbReference type="SUPFAM" id="SSF46785">
    <property type="entry name" value="Winged helix' DNA-binding domain"/>
    <property type="match status" value="1"/>
</dbReference>
<comment type="similarity">
    <text evidence="1">In the C-terminal section; belongs to the class-I pyridoxal-phosphate-dependent aminotransferase family.</text>
</comment>
<proteinExistence type="inferred from homology"/>
<feature type="domain" description="HTH gntR-type" evidence="7">
    <location>
        <begin position="19"/>
        <end position="87"/>
    </location>
</feature>
<evidence type="ECO:0000256" key="4">
    <source>
        <dbReference type="ARBA" id="ARBA00023125"/>
    </source>
</evidence>
<keyword evidence="2" id="KW-0663">Pyridoxal phosphate</keyword>
<dbReference type="InterPro" id="IPR036388">
    <property type="entry name" value="WH-like_DNA-bd_sf"/>
</dbReference>
<keyword evidence="5" id="KW-0804">Transcription</keyword>
<reference evidence="8 9" key="1">
    <citation type="journal article" date="2019" name="Int. J. Syst. Evol. Microbiol.">
        <title>The Global Catalogue of Microorganisms (GCM) 10K type strain sequencing project: providing services to taxonomists for standard genome sequencing and annotation.</title>
        <authorList>
            <consortium name="The Broad Institute Genomics Platform"/>
            <consortium name="The Broad Institute Genome Sequencing Center for Infectious Disease"/>
            <person name="Wu L."/>
            <person name="Ma J."/>
        </authorList>
    </citation>
    <scope>NUCLEOTIDE SEQUENCE [LARGE SCALE GENOMIC DNA]</scope>
    <source>
        <strain evidence="8 9">JCM 5062</strain>
    </source>
</reference>
<dbReference type="InterPro" id="IPR004839">
    <property type="entry name" value="Aminotransferase_I/II_large"/>
</dbReference>
<dbReference type="InterPro" id="IPR015424">
    <property type="entry name" value="PyrdxlP-dep_Trfase"/>
</dbReference>
<dbReference type="CDD" id="cd00609">
    <property type="entry name" value="AAT_like"/>
    <property type="match status" value="1"/>
</dbReference>
<evidence type="ECO:0000259" key="7">
    <source>
        <dbReference type="PROSITE" id="PS50949"/>
    </source>
</evidence>
<dbReference type="Proteomes" id="UP001499942">
    <property type="component" value="Unassembled WGS sequence"/>
</dbReference>